<gene>
    <name evidence="1" type="ORF">D3871_26065</name>
</gene>
<accession>A0A3A3G216</accession>
<dbReference type="RefSeq" id="WP_119771998.1">
    <property type="nucleotide sequence ID" value="NZ_QYUO01000003.1"/>
</dbReference>
<reference evidence="2" key="1">
    <citation type="submission" date="2018-09" db="EMBL/GenBank/DDBJ databases">
        <authorList>
            <person name="Zhu H."/>
        </authorList>
    </citation>
    <scope>NUCLEOTIDE SEQUENCE [LARGE SCALE GENOMIC DNA]</scope>
    <source>
        <strain evidence="2">K1R23-30</strain>
    </source>
</reference>
<comment type="caution">
    <text evidence="1">The sequence shown here is derived from an EMBL/GenBank/DDBJ whole genome shotgun (WGS) entry which is preliminary data.</text>
</comment>
<name>A0A3A3G216_9BURK</name>
<protein>
    <submittedName>
        <fullName evidence="1">Uncharacterized protein</fullName>
    </submittedName>
</protein>
<keyword evidence="2" id="KW-1185">Reference proteome</keyword>
<dbReference type="AlphaFoldDB" id="A0A3A3G216"/>
<dbReference type="EMBL" id="QYUO01000003">
    <property type="protein sequence ID" value="RJF92113.1"/>
    <property type="molecule type" value="Genomic_DNA"/>
</dbReference>
<evidence type="ECO:0000313" key="2">
    <source>
        <dbReference type="Proteomes" id="UP000265955"/>
    </source>
</evidence>
<proteinExistence type="predicted"/>
<sequence length="64" mass="7451">MEEDWTATQSFMEFAELTQDATDRLNALFARSRIVEVTNPALFESLKRAIDTMVKDPRFKYAAY</sequence>
<evidence type="ECO:0000313" key="1">
    <source>
        <dbReference type="EMBL" id="RJF92113.1"/>
    </source>
</evidence>
<dbReference type="Proteomes" id="UP000265955">
    <property type="component" value="Unassembled WGS sequence"/>
</dbReference>
<organism evidence="1 2">
    <name type="scientific">Noviherbaspirillum saxi</name>
    <dbReference type="NCBI Taxonomy" id="2320863"/>
    <lineage>
        <taxon>Bacteria</taxon>
        <taxon>Pseudomonadati</taxon>
        <taxon>Pseudomonadota</taxon>
        <taxon>Betaproteobacteria</taxon>
        <taxon>Burkholderiales</taxon>
        <taxon>Oxalobacteraceae</taxon>
        <taxon>Noviherbaspirillum</taxon>
    </lineage>
</organism>